<evidence type="ECO:0000313" key="1">
    <source>
        <dbReference type="EMBL" id="GAK45423.1"/>
    </source>
</evidence>
<evidence type="ECO:0000313" key="2">
    <source>
        <dbReference type="Proteomes" id="UP000028702"/>
    </source>
</evidence>
<dbReference type="InterPro" id="IPR036390">
    <property type="entry name" value="WH_DNA-bd_sf"/>
</dbReference>
<protein>
    <submittedName>
        <fullName evidence="1">Putative transcriptional regulator</fullName>
    </submittedName>
</protein>
<accession>A0A081BBK5</accession>
<dbReference type="EMBL" id="BBIO01000009">
    <property type="protein sequence ID" value="GAK45423.1"/>
    <property type="molecule type" value="Genomic_DNA"/>
</dbReference>
<sequence length="207" mass="22950">MSLRADDLLYLLKTRGPQNAQTLGAALGMTGMGARQHLKKLEEEGLVASFERRAGVGRPKQAWRLTDKGHGRFPDRHSDLTLELISSVRELYGEEGLTRLIDKREKSAKEVYDTALRACKTLEARVEKLAALRAAEGYMARVEKAADGSFLLIEDHCPICAAAAICQGFCRAELHLFEEVLGEGVTVARTDYLLEGGRRCAYRIMPD</sequence>
<reference evidence="1 2" key="1">
    <citation type="submission" date="2014-07" db="EMBL/GenBank/DDBJ databases">
        <title>Tepidicaulis marinum gen. nov., sp. nov., a novel marine bacterium denitrifying nitrate to nitrous oxide strictly under microaerobic conditions.</title>
        <authorList>
            <person name="Takeuchi M."/>
            <person name="Yamagishi T."/>
            <person name="Kamagata Y."/>
            <person name="Oshima K."/>
            <person name="Hattori M."/>
            <person name="Katayama T."/>
            <person name="Hanada S."/>
            <person name="Tamaki H."/>
            <person name="Marumo K."/>
            <person name="Maeda H."/>
            <person name="Nedachi M."/>
            <person name="Iwasaki W."/>
            <person name="Suwa Y."/>
            <person name="Sakata S."/>
        </authorList>
    </citation>
    <scope>NUCLEOTIDE SEQUENCE [LARGE SCALE GENOMIC DNA]</scope>
    <source>
        <strain evidence="1 2">MA2</strain>
    </source>
</reference>
<organism evidence="1 2">
    <name type="scientific">Tepidicaulis marinus</name>
    <dbReference type="NCBI Taxonomy" id="1333998"/>
    <lineage>
        <taxon>Bacteria</taxon>
        <taxon>Pseudomonadati</taxon>
        <taxon>Pseudomonadota</taxon>
        <taxon>Alphaproteobacteria</taxon>
        <taxon>Hyphomicrobiales</taxon>
        <taxon>Parvibaculaceae</taxon>
        <taxon>Tepidicaulis</taxon>
    </lineage>
</organism>
<dbReference type="InterPro" id="IPR036388">
    <property type="entry name" value="WH-like_DNA-bd_sf"/>
</dbReference>
<dbReference type="STRING" id="1333998.M2A_1922"/>
<dbReference type="SUPFAM" id="SSF46785">
    <property type="entry name" value="Winged helix' DNA-binding domain"/>
    <property type="match status" value="1"/>
</dbReference>
<dbReference type="PANTHER" id="PTHR38600">
    <property type="entry name" value="TRANSCRIPTIONAL REGULATORY PROTEIN"/>
    <property type="match status" value="1"/>
</dbReference>
<name>A0A081BBK5_9HYPH</name>
<comment type="caution">
    <text evidence="1">The sequence shown here is derived from an EMBL/GenBank/DDBJ whole genome shotgun (WGS) entry which is preliminary data.</text>
</comment>
<dbReference type="RefSeq" id="WP_045446424.1">
    <property type="nucleotide sequence ID" value="NZ_BBIO01000009.1"/>
</dbReference>
<dbReference type="eggNOG" id="COG2345">
    <property type="taxonomic scope" value="Bacteria"/>
</dbReference>
<proteinExistence type="predicted"/>
<keyword evidence="2" id="KW-1185">Reference proteome</keyword>
<gene>
    <name evidence="1" type="ORF">M2A_1922</name>
</gene>
<dbReference type="PANTHER" id="PTHR38600:SF2">
    <property type="entry name" value="SLL0088 PROTEIN"/>
    <property type="match status" value="1"/>
</dbReference>
<dbReference type="AlphaFoldDB" id="A0A081BBK5"/>
<dbReference type="Gene3D" id="1.10.10.10">
    <property type="entry name" value="Winged helix-like DNA-binding domain superfamily/Winged helix DNA-binding domain"/>
    <property type="match status" value="1"/>
</dbReference>
<dbReference type="Proteomes" id="UP000028702">
    <property type="component" value="Unassembled WGS sequence"/>
</dbReference>